<evidence type="ECO:0000256" key="7">
    <source>
        <dbReference type="ARBA" id="ARBA00023054"/>
    </source>
</evidence>
<dbReference type="GO" id="GO:0051382">
    <property type="term" value="P:kinetochore assembly"/>
    <property type="evidence" value="ECO:0007669"/>
    <property type="project" value="TreeGrafter"/>
</dbReference>
<proteinExistence type="inferred from homology"/>
<keyword evidence="7 10" id="KW-0175">Coiled coil</keyword>
<evidence type="ECO:0000256" key="3">
    <source>
        <dbReference type="ARBA" id="ARBA00022454"/>
    </source>
</evidence>
<keyword evidence="12" id="KW-1185">Reference proteome</keyword>
<dbReference type="InParanoid" id="A0A0H2R4G0"/>
<evidence type="ECO:0000256" key="6">
    <source>
        <dbReference type="ARBA" id="ARBA00022838"/>
    </source>
</evidence>
<evidence type="ECO:0000256" key="1">
    <source>
        <dbReference type="ARBA" id="ARBA00004629"/>
    </source>
</evidence>
<dbReference type="GO" id="GO:0005634">
    <property type="term" value="C:nucleus"/>
    <property type="evidence" value="ECO:0007669"/>
    <property type="project" value="InterPro"/>
</dbReference>
<gene>
    <name evidence="11" type="ORF">SCHPADRAFT_882583</name>
</gene>
<evidence type="ECO:0008006" key="13">
    <source>
        <dbReference type="Google" id="ProtNLM"/>
    </source>
</evidence>
<dbReference type="GO" id="GO:0000070">
    <property type="term" value="P:mitotic sister chromatid segregation"/>
    <property type="evidence" value="ECO:0007669"/>
    <property type="project" value="TreeGrafter"/>
</dbReference>
<keyword evidence="6" id="KW-0995">Kinetochore</keyword>
<evidence type="ECO:0000256" key="4">
    <source>
        <dbReference type="ARBA" id="ARBA00022618"/>
    </source>
</evidence>
<dbReference type="AlphaFoldDB" id="A0A0H2R4G0"/>
<keyword evidence="4" id="KW-0132">Cell division</keyword>
<dbReference type="InterPro" id="IPR008685">
    <property type="entry name" value="Centromere_Mis12"/>
</dbReference>
<dbReference type="GO" id="GO:0000444">
    <property type="term" value="C:MIS12/MIND type complex"/>
    <property type="evidence" value="ECO:0007669"/>
    <property type="project" value="TreeGrafter"/>
</dbReference>
<dbReference type="Pfam" id="PF05859">
    <property type="entry name" value="Mis12"/>
    <property type="match status" value="1"/>
</dbReference>
<evidence type="ECO:0000256" key="10">
    <source>
        <dbReference type="SAM" id="Coils"/>
    </source>
</evidence>
<dbReference type="STRING" id="27342.A0A0H2R4G0"/>
<keyword evidence="3" id="KW-0158">Chromosome</keyword>
<dbReference type="GO" id="GO:0051301">
    <property type="term" value="P:cell division"/>
    <property type="evidence" value="ECO:0007669"/>
    <property type="project" value="UniProtKB-KW"/>
</dbReference>
<reference evidence="11 12" key="1">
    <citation type="submission" date="2015-04" db="EMBL/GenBank/DDBJ databases">
        <title>Complete genome sequence of Schizopora paradoxa KUC8140, a cosmopolitan wood degrader in East Asia.</title>
        <authorList>
            <consortium name="DOE Joint Genome Institute"/>
            <person name="Min B."/>
            <person name="Park H."/>
            <person name="Jang Y."/>
            <person name="Kim J.-J."/>
            <person name="Kim K.H."/>
            <person name="Pangilinan J."/>
            <person name="Lipzen A."/>
            <person name="Riley R."/>
            <person name="Grigoriev I.V."/>
            <person name="Spatafora J.W."/>
            <person name="Choi I.-G."/>
        </authorList>
    </citation>
    <scope>NUCLEOTIDE SEQUENCE [LARGE SCALE GENOMIC DNA]</scope>
    <source>
        <strain evidence="11 12">KUC8140</strain>
    </source>
</reference>
<evidence type="ECO:0000256" key="5">
    <source>
        <dbReference type="ARBA" id="ARBA00022776"/>
    </source>
</evidence>
<keyword evidence="8" id="KW-0131">Cell cycle</keyword>
<accession>A0A0H2R4G0</accession>
<dbReference type="PANTHER" id="PTHR14527:SF2">
    <property type="entry name" value="PROTEIN MIS12 HOMOLOG"/>
    <property type="match status" value="1"/>
</dbReference>
<dbReference type="OrthoDB" id="1884855at2759"/>
<comment type="similarity">
    <text evidence="2">Belongs to the mis12 family.</text>
</comment>
<sequence length="287" mass="32363">MAEQTTTMNTTLVPEILGFSPQMLLDDIISEAGDAILQCLTATELFMRRWADARTERVGEDWDGVAAVEQGLVAFTTLLESHTDTAFDFFEVWSKRNIFYFSPDLPIVTPHHKGLVLTTRPEEETELLTEIEELRRRIENQRRLKRLYAKAERISRVGVRNSERRLRRLDYLAETDVKLLKSLPEQITQLFESVASLPHVDPSTTALQPKPDPGKRLWETGKAGYINWSIGQLISKSKLQGPSSGGSIVVGNAVEQASAVGETQDIKNLLFNLSEKDDDQDEDMDTT</sequence>
<dbReference type="PANTHER" id="PTHR14527">
    <property type="entry name" value="PROTEIN MIS12 HOMOLOG"/>
    <property type="match status" value="1"/>
</dbReference>
<keyword evidence="9" id="KW-0137">Centromere</keyword>
<evidence type="ECO:0000256" key="8">
    <source>
        <dbReference type="ARBA" id="ARBA00023306"/>
    </source>
</evidence>
<evidence type="ECO:0000256" key="9">
    <source>
        <dbReference type="ARBA" id="ARBA00023328"/>
    </source>
</evidence>
<evidence type="ECO:0000313" key="11">
    <source>
        <dbReference type="EMBL" id="KLO06665.1"/>
    </source>
</evidence>
<evidence type="ECO:0000256" key="2">
    <source>
        <dbReference type="ARBA" id="ARBA00008643"/>
    </source>
</evidence>
<dbReference type="Proteomes" id="UP000053477">
    <property type="component" value="Unassembled WGS sequence"/>
</dbReference>
<keyword evidence="5" id="KW-0498">Mitosis</keyword>
<comment type="subcellular location">
    <subcellularLocation>
        <location evidence="1">Chromosome</location>
        <location evidence="1">Centromere</location>
        <location evidence="1">Kinetochore</location>
    </subcellularLocation>
</comment>
<feature type="coiled-coil region" evidence="10">
    <location>
        <begin position="124"/>
        <end position="151"/>
    </location>
</feature>
<protein>
    <recommendedName>
        <fullName evidence="13">Mis12-domain-containing protein</fullName>
    </recommendedName>
</protein>
<name>A0A0H2R4G0_9AGAM</name>
<evidence type="ECO:0000313" key="12">
    <source>
        <dbReference type="Proteomes" id="UP000053477"/>
    </source>
</evidence>
<dbReference type="EMBL" id="KQ086189">
    <property type="protein sequence ID" value="KLO06665.1"/>
    <property type="molecule type" value="Genomic_DNA"/>
</dbReference>
<organism evidence="11 12">
    <name type="scientific">Schizopora paradoxa</name>
    <dbReference type="NCBI Taxonomy" id="27342"/>
    <lineage>
        <taxon>Eukaryota</taxon>
        <taxon>Fungi</taxon>
        <taxon>Dikarya</taxon>
        <taxon>Basidiomycota</taxon>
        <taxon>Agaricomycotina</taxon>
        <taxon>Agaricomycetes</taxon>
        <taxon>Hymenochaetales</taxon>
        <taxon>Schizoporaceae</taxon>
        <taxon>Schizopora</taxon>
    </lineage>
</organism>